<comment type="caution">
    <text evidence="1">The sequence shown here is derived from an EMBL/GenBank/DDBJ whole genome shotgun (WGS) entry which is preliminary data.</text>
</comment>
<evidence type="ECO:0000313" key="1">
    <source>
        <dbReference type="EMBL" id="KAK8196807.1"/>
    </source>
</evidence>
<accession>A0ACC3S7B1</accession>
<proteinExistence type="predicted"/>
<evidence type="ECO:0000313" key="2">
    <source>
        <dbReference type="Proteomes" id="UP001320706"/>
    </source>
</evidence>
<dbReference type="Proteomes" id="UP001320706">
    <property type="component" value="Unassembled WGS sequence"/>
</dbReference>
<dbReference type="EMBL" id="JAMKPW020000041">
    <property type="protein sequence ID" value="KAK8196807.1"/>
    <property type="molecule type" value="Genomic_DNA"/>
</dbReference>
<organism evidence="1 2">
    <name type="scientific">Zalaria obscura</name>
    <dbReference type="NCBI Taxonomy" id="2024903"/>
    <lineage>
        <taxon>Eukaryota</taxon>
        <taxon>Fungi</taxon>
        <taxon>Dikarya</taxon>
        <taxon>Ascomycota</taxon>
        <taxon>Pezizomycotina</taxon>
        <taxon>Dothideomycetes</taxon>
        <taxon>Dothideomycetidae</taxon>
        <taxon>Dothideales</taxon>
        <taxon>Zalariaceae</taxon>
        <taxon>Zalaria</taxon>
    </lineage>
</organism>
<name>A0ACC3S7B1_9PEZI</name>
<gene>
    <name evidence="1" type="ORF">M8818_006974</name>
</gene>
<sequence>MPLVVPGLMGTGGDDKLSKWQNELMGKKLGDQSDQMTFAKKDLPQQHRVIKEGDMSTQDFNQDRLNIHVGNDGTVNKVTHG</sequence>
<keyword evidence="2" id="KW-1185">Reference proteome</keyword>
<protein>
    <submittedName>
        <fullName evidence="1">Uncharacterized protein</fullName>
    </submittedName>
</protein>
<reference evidence="1" key="1">
    <citation type="submission" date="2024-02" db="EMBL/GenBank/DDBJ databases">
        <title>Metagenome Assembled Genome of Zalaria obscura JY119.</title>
        <authorList>
            <person name="Vighnesh L."/>
            <person name="Jagadeeshwari U."/>
            <person name="Venkata Ramana C."/>
            <person name="Sasikala C."/>
        </authorList>
    </citation>
    <scope>NUCLEOTIDE SEQUENCE</scope>
    <source>
        <strain evidence="1">JY119</strain>
    </source>
</reference>